<accession>A0ABT0JFJ0</accession>
<reference evidence="3 4" key="1">
    <citation type="journal article" date="2022" name="Int. J. Syst. Evol. Microbiol.">
        <title>Pseudomonas aegrilactucae sp. nov. and Pseudomonas morbosilactucae sp. nov., pathogens causing bacterial rot of lettuce in Japan.</title>
        <authorList>
            <person name="Sawada H."/>
            <person name="Fujikawa T."/>
            <person name="Satou M."/>
        </authorList>
    </citation>
    <scope>NUCLEOTIDE SEQUENCE [LARGE SCALE GENOMIC DNA]</scope>
    <source>
        <strain evidence="3 4">MAFF 302046</strain>
    </source>
</reference>
<proteinExistence type="predicted"/>
<evidence type="ECO:0000313" key="3">
    <source>
        <dbReference type="EMBL" id="MCK9814602.1"/>
    </source>
</evidence>
<reference evidence="3 4" key="2">
    <citation type="journal article" date="2023" name="Plant Pathol.">
        <title>Dismantling and reorganizing Pseudomonas marginalis sensu#lato.</title>
        <authorList>
            <person name="Sawada H."/>
            <person name="Fujikawa T."/>
            <person name="Satou M."/>
        </authorList>
    </citation>
    <scope>NUCLEOTIDE SEQUENCE [LARGE SCALE GENOMIC DNA]</scope>
    <source>
        <strain evidence="3 4">MAFF 302046</strain>
    </source>
</reference>
<protein>
    <recommendedName>
        <fullName evidence="2">Rap1a immunity protein domain-containing protein</fullName>
    </recommendedName>
</protein>
<dbReference type="Pfam" id="PF18602">
    <property type="entry name" value="Rap1a"/>
    <property type="match status" value="1"/>
</dbReference>
<keyword evidence="1" id="KW-0732">Signal</keyword>
<feature type="chain" id="PRO_5047489594" description="Rap1a immunity protein domain-containing protein" evidence="1">
    <location>
        <begin position="20"/>
        <end position="119"/>
    </location>
</feature>
<feature type="signal peptide" evidence="1">
    <location>
        <begin position="1"/>
        <end position="19"/>
    </location>
</feature>
<evidence type="ECO:0000259" key="2">
    <source>
        <dbReference type="Pfam" id="PF18602"/>
    </source>
</evidence>
<sequence>MKRILVAALLSLTSLTAFADGESLLKKCSLVSEPRPVAKTTNAEFILIGQCLGMVEGVGNTIAVLGEALPEARLCFPKAYTTKDGVRVVVAFLKNNPKDWSDSDTGMVMIALATEYGCG</sequence>
<keyword evidence="4" id="KW-1185">Reference proteome</keyword>
<dbReference type="InterPro" id="IPR041238">
    <property type="entry name" value="Rap1a"/>
</dbReference>
<dbReference type="Proteomes" id="UP001155163">
    <property type="component" value="Unassembled WGS sequence"/>
</dbReference>
<organism evidence="3 4">
    <name type="scientific">Pseudomonas morbosilactucae</name>
    <dbReference type="NCBI Taxonomy" id="2938197"/>
    <lineage>
        <taxon>Bacteria</taxon>
        <taxon>Pseudomonadati</taxon>
        <taxon>Pseudomonadota</taxon>
        <taxon>Gammaproteobacteria</taxon>
        <taxon>Pseudomonadales</taxon>
        <taxon>Pseudomonadaceae</taxon>
        <taxon>Pseudomonas</taxon>
    </lineage>
</organism>
<evidence type="ECO:0000256" key="1">
    <source>
        <dbReference type="SAM" id="SignalP"/>
    </source>
</evidence>
<feature type="domain" description="Rap1a immunity protein" evidence="2">
    <location>
        <begin position="21"/>
        <end position="118"/>
    </location>
</feature>
<name>A0ABT0JFJ0_9PSED</name>
<dbReference type="EMBL" id="JALQCX010000016">
    <property type="protein sequence ID" value="MCK9814602.1"/>
    <property type="molecule type" value="Genomic_DNA"/>
</dbReference>
<gene>
    <name evidence="3" type="ORF">M1B35_10815</name>
</gene>
<comment type="caution">
    <text evidence="3">The sequence shown here is derived from an EMBL/GenBank/DDBJ whole genome shotgun (WGS) entry which is preliminary data.</text>
</comment>
<evidence type="ECO:0000313" key="4">
    <source>
        <dbReference type="Proteomes" id="UP001155163"/>
    </source>
</evidence>
<dbReference type="RefSeq" id="WP_268261923.1">
    <property type="nucleotide sequence ID" value="NZ_JALQCX010000016.1"/>
</dbReference>